<dbReference type="RefSeq" id="XP_018457271.1">
    <property type="nucleotide sequence ID" value="XM_018601769.2"/>
</dbReference>
<sequence length="420" mass="48329">MKGMDRRSEDAGSLADSIKAKLESLSPLSNKCCIYKVPNKLRRLNPDAYSPRVMSIGPFHHGKEELQAMEEHKYRYLQSFLTRTSFSLEQLVGVARTWEAKARSCYAEDVELNSDEFVKMLVVDGSFLVEFFLRFRNRRLVSENDRIYGKPWMVYDVYRDMVLIENQLPFFVVKSLFDILSSDYQQGTDSVIQKIHHFFRCFLRNIDDANLKPEPDHLVDVLRSLYLPEVPMEVEETTTFKVFNAPEATELLNAGVKLKPAETSSCLLDLKFADGVLEIPTISINDFTEPIYRNIIVFEQCHCSDKIFTEYIRLLSFFIGSPVGADILIRSEIFVNDLGIAEDVSKLFNSMCQEVVYGEELHFQSLSENLHAYCNTPRNRWKAVLRRDYFQNPWSVASVLAAVLLLILTFIQAICSILAL</sequence>
<dbReference type="GeneID" id="108828175"/>
<evidence type="ECO:0000313" key="6">
    <source>
        <dbReference type="RefSeq" id="XP_018457275.1"/>
    </source>
</evidence>
<evidence type="ECO:0000313" key="3">
    <source>
        <dbReference type="RefSeq" id="XP_018457271.1"/>
    </source>
</evidence>
<keyword evidence="2" id="KW-1185">Reference proteome</keyword>
<dbReference type="PANTHER" id="PTHR31170">
    <property type="entry name" value="BNAC04G53230D PROTEIN"/>
    <property type="match status" value="1"/>
</dbReference>
<name>A0A6J0LAS1_RAPSA</name>
<organism evidence="6">
    <name type="scientific">Raphanus sativus</name>
    <name type="common">Radish</name>
    <name type="synonym">Raphanus raphanistrum var. sativus</name>
    <dbReference type="NCBI Taxonomy" id="3726"/>
    <lineage>
        <taxon>Eukaryota</taxon>
        <taxon>Viridiplantae</taxon>
        <taxon>Streptophyta</taxon>
        <taxon>Embryophyta</taxon>
        <taxon>Tracheophyta</taxon>
        <taxon>Spermatophyta</taxon>
        <taxon>Magnoliopsida</taxon>
        <taxon>eudicotyledons</taxon>
        <taxon>Gunneridae</taxon>
        <taxon>Pentapetalae</taxon>
        <taxon>rosids</taxon>
        <taxon>malvids</taxon>
        <taxon>Brassicales</taxon>
        <taxon>Brassicaceae</taxon>
        <taxon>Brassiceae</taxon>
        <taxon>Raphanus</taxon>
    </lineage>
</organism>
<evidence type="ECO:0000313" key="5">
    <source>
        <dbReference type="RefSeq" id="XP_018457273.1"/>
    </source>
</evidence>
<dbReference type="InterPro" id="IPR004158">
    <property type="entry name" value="DUF247_pln"/>
</dbReference>
<proteinExistence type="predicted"/>
<dbReference type="RefSeq" id="XP_018457272.1">
    <property type="nucleotide sequence ID" value="XM_018601770.2"/>
</dbReference>
<dbReference type="PANTHER" id="PTHR31170:SF25">
    <property type="entry name" value="BNAA09G04570D PROTEIN"/>
    <property type="match status" value="1"/>
</dbReference>
<gene>
    <name evidence="3 4 5 6 7" type="primary">LOC108828175</name>
</gene>
<evidence type="ECO:0000313" key="2">
    <source>
        <dbReference type="Proteomes" id="UP000504610"/>
    </source>
</evidence>
<reference evidence="3 4" key="1">
    <citation type="submission" date="2023-09" db="UniProtKB">
        <authorList>
            <consortium name="RefSeq"/>
        </authorList>
    </citation>
    <scope>IDENTIFICATION</scope>
    <source>
        <tissue evidence="3 4">Leaf</tissue>
    </source>
</reference>
<evidence type="ECO:0000256" key="1">
    <source>
        <dbReference type="SAM" id="Phobius"/>
    </source>
</evidence>
<dbReference type="KEGG" id="rsz:108828175"/>
<dbReference type="AlphaFoldDB" id="A0A6J0LAS1"/>
<dbReference type="Pfam" id="PF03140">
    <property type="entry name" value="DUF247"/>
    <property type="match status" value="1"/>
</dbReference>
<evidence type="ECO:0000313" key="7">
    <source>
        <dbReference type="RefSeq" id="XP_018457276.1"/>
    </source>
</evidence>
<dbReference type="Proteomes" id="UP000504610">
    <property type="component" value="Unplaced"/>
</dbReference>
<dbReference type="RefSeq" id="XP_018457276.1">
    <property type="nucleotide sequence ID" value="XM_018601774.2"/>
</dbReference>
<keyword evidence="1" id="KW-0472">Membrane</keyword>
<dbReference type="RefSeq" id="XP_018457273.1">
    <property type="nucleotide sequence ID" value="XM_018601771.2"/>
</dbReference>
<dbReference type="RefSeq" id="XP_018457275.1">
    <property type="nucleotide sequence ID" value="XM_018601773.2"/>
</dbReference>
<dbReference type="OrthoDB" id="672127at2759"/>
<accession>A0A6J0LAS1</accession>
<protein>
    <submittedName>
        <fullName evidence="3 4">UPF0481 protein At3g47200</fullName>
    </submittedName>
</protein>
<evidence type="ECO:0000313" key="4">
    <source>
        <dbReference type="RefSeq" id="XP_018457272.1"/>
    </source>
</evidence>
<keyword evidence="1" id="KW-0812">Transmembrane</keyword>
<feature type="transmembrane region" description="Helical" evidence="1">
    <location>
        <begin position="396"/>
        <end position="419"/>
    </location>
</feature>
<keyword evidence="1" id="KW-1133">Transmembrane helix</keyword>